<evidence type="ECO:0000259" key="2">
    <source>
        <dbReference type="Pfam" id="PF17668"/>
    </source>
</evidence>
<name>A0A6P0HLA8_9ACTN</name>
<dbReference type="InterPro" id="IPR025559">
    <property type="entry name" value="Eis_dom"/>
</dbReference>
<dbReference type="RefSeq" id="WP_163773043.1">
    <property type="nucleotide sequence ID" value="NZ_JAAGXA010000010.1"/>
</dbReference>
<dbReference type="Gene3D" id="3.40.630.30">
    <property type="match status" value="2"/>
</dbReference>
<proteinExistence type="predicted"/>
<feature type="domain" description="Enhanced intracellular survival protein" evidence="1">
    <location>
        <begin position="309"/>
        <end position="406"/>
    </location>
</feature>
<gene>
    <name evidence="3" type="ORF">G3T38_14500</name>
</gene>
<dbReference type="EMBL" id="JAAGXA010000010">
    <property type="protein sequence ID" value="NEN79489.1"/>
    <property type="molecule type" value="Genomic_DNA"/>
</dbReference>
<protein>
    <submittedName>
        <fullName evidence="3">GNAT family N-acetyltransferase</fullName>
    </submittedName>
</protein>
<keyword evidence="4" id="KW-1185">Reference proteome</keyword>
<sequence>MALHTRRLGPDDTQEVLDQSLALGVEAFGPYPAHLPRPPMPEPGSWPDGVSMWATFDDPADDAAGDPRMVARVRTHAYTSWWGGAAIPTCGFGGVVVAAEHRGAGLLTDLFASSLREAADRGDAMSGLFPTAPGIYRKFGYEVVTALDTVQVPLADLAGVRPAPSVRVRRATPADEPAIAATYDLWARAQNGPLTRRGPLFAKPKERVPAEGVTLAEERAPDGGWRAVGYVAWEREAGYGADKSLQVDDLIALTGDAARALWKVVASFSSVNGSVKLETSDPDAARLVLPSLAWQRVGSHPYMVRVLDVPGALLPRTYPVDGTAVFEVVGDVLGLVDGTWELAVSSGVAAVRRVSGVDAPRLTVNGLSLLQAGAQSCANLRMLGVLEGPREHDGVLDAWFGGRQVHVRDYY</sequence>
<dbReference type="Gene3D" id="3.30.1050.10">
    <property type="entry name" value="SCP2 sterol-binding domain"/>
    <property type="match status" value="1"/>
</dbReference>
<feature type="domain" description="Eis-like acetyltransferase" evidence="2">
    <location>
        <begin position="227"/>
        <end position="296"/>
    </location>
</feature>
<dbReference type="SUPFAM" id="SSF55729">
    <property type="entry name" value="Acyl-CoA N-acyltransferases (Nat)"/>
    <property type="match status" value="1"/>
</dbReference>
<dbReference type="InterPro" id="IPR036527">
    <property type="entry name" value="SCP2_sterol-bd_dom_sf"/>
</dbReference>
<dbReference type="Pfam" id="PF13530">
    <property type="entry name" value="SCP2_2"/>
    <property type="match status" value="1"/>
</dbReference>
<dbReference type="Proteomes" id="UP000468687">
    <property type="component" value="Unassembled WGS sequence"/>
</dbReference>
<dbReference type="InterPro" id="IPR041380">
    <property type="entry name" value="Acetyltransf_17"/>
</dbReference>
<dbReference type="InterPro" id="IPR051554">
    <property type="entry name" value="Acetyltransferase_Eis"/>
</dbReference>
<dbReference type="PANTHER" id="PTHR37817">
    <property type="entry name" value="N-ACETYLTRANSFERASE EIS"/>
    <property type="match status" value="1"/>
</dbReference>
<dbReference type="SUPFAM" id="SSF55718">
    <property type="entry name" value="SCP-like"/>
    <property type="match status" value="1"/>
</dbReference>
<dbReference type="AlphaFoldDB" id="A0A6P0HLA8"/>
<dbReference type="Pfam" id="PF13527">
    <property type="entry name" value="Acetyltransf_9"/>
    <property type="match status" value="1"/>
</dbReference>
<dbReference type="PANTHER" id="PTHR37817:SF1">
    <property type="entry name" value="N-ACETYLTRANSFERASE EIS"/>
    <property type="match status" value="1"/>
</dbReference>
<evidence type="ECO:0000259" key="1">
    <source>
        <dbReference type="Pfam" id="PF13530"/>
    </source>
</evidence>
<dbReference type="GO" id="GO:0034069">
    <property type="term" value="F:aminoglycoside N-acetyltransferase activity"/>
    <property type="evidence" value="ECO:0007669"/>
    <property type="project" value="TreeGrafter"/>
</dbReference>
<evidence type="ECO:0000313" key="3">
    <source>
        <dbReference type="EMBL" id="NEN79489.1"/>
    </source>
</evidence>
<dbReference type="Pfam" id="PF17668">
    <property type="entry name" value="Acetyltransf_17"/>
    <property type="match status" value="1"/>
</dbReference>
<accession>A0A6P0HLA8</accession>
<comment type="caution">
    <text evidence="3">The sequence shown here is derived from an EMBL/GenBank/DDBJ whole genome shotgun (WGS) entry which is preliminary data.</text>
</comment>
<dbReference type="GO" id="GO:0030649">
    <property type="term" value="P:aminoglycoside antibiotic catabolic process"/>
    <property type="evidence" value="ECO:0007669"/>
    <property type="project" value="TreeGrafter"/>
</dbReference>
<keyword evidence="3" id="KW-0808">Transferase</keyword>
<dbReference type="InterPro" id="IPR016181">
    <property type="entry name" value="Acyl_CoA_acyltransferase"/>
</dbReference>
<evidence type="ECO:0000313" key="4">
    <source>
        <dbReference type="Proteomes" id="UP000468687"/>
    </source>
</evidence>
<organism evidence="3 4">
    <name type="scientific">Nocardioides zeae</name>
    <dbReference type="NCBI Taxonomy" id="1457234"/>
    <lineage>
        <taxon>Bacteria</taxon>
        <taxon>Bacillati</taxon>
        <taxon>Actinomycetota</taxon>
        <taxon>Actinomycetes</taxon>
        <taxon>Propionibacteriales</taxon>
        <taxon>Nocardioidaceae</taxon>
        <taxon>Nocardioides</taxon>
    </lineage>
</organism>
<reference evidence="3 4" key="1">
    <citation type="journal article" date="2014" name="Int. J. Syst. Evol. Microbiol.">
        <title>Nocardioides zeae sp. nov., isolated from the stem of Zea mays.</title>
        <authorList>
            <person name="Glaeser S.P."/>
            <person name="McInroy J.A."/>
            <person name="Busse H.J."/>
            <person name="Kampfer P."/>
        </authorList>
    </citation>
    <scope>NUCLEOTIDE SEQUENCE [LARGE SCALE GENOMIC DNA]</scope>
    <source>
        <strain evidence="3 4">JCM 30728</strain>
    </source>
</reference>